<proteinExistence type="predicted"/>
<gene>
    <name evidence="1" type="ORF">A130_18825</name>
</gene>
<protein>
    <submittedName>
        <fullName evidence="1">Uncharacterized protein</fullName>
    </submittedName>
</protein>
<sequence>MNILVTPPEMHFDKGLGISAWRFRDAAKVLIDSGNSKDLLSPIGYLQRHALELYLKSLIYILHKKYSIPFGGDFSLDNPAIFANGKWRPMSNTHNLDDLYGYFKSIYDSNFENLPKTTDWTLSDTLGKQIKLISGYDPKSTYFRYPKAASASQDQKKSTIQPMDIESAFKDVKSGVGKPIKCAVMLDANDNVVQSYNLVPDVLEDVRIALSEAMDYINNLHCAFLGELTKWS</sequence>
<dbReference type="AlphaFoldDB" id="A0A1E5CQL5"/>
<keyword evidence="2" id="KW-1185">Reference proteome</keyword>
<reference evidence="1 2" key="1">
    <citation type="journal article" date="2012" name="Science">
        <title>Ecological populations of bacteria act as socially cohesive units of antibiotic production and resistance.</title>
        <authorList>
            <person name="Cordero O.X."/>
            <person name="Wildschutte H."/>
            <person name="Kirkup B."/>
            <person name="Proehl S."/>
            <person name="Ngo L."/>
            <person name="Hussain F."/>
            <person name="Le Roux F."/>
            <person name="Mincer T."/>
            <person name="Polz M.F."/>
        </authorList>
    </citation>
    <scope>NUCLEOTIDE SEQUENCE [LARGE SCALE GENOMIC DNA]</scope>
    <source>
        <strain evidence="1 2">FF-238</strain>
    </source>
</reference>
<dbReference type="Proteomes" id="UP000094165">
    <property type="component" value="Unassembled WGS sequence"/>
</dbReference>
<evidence type="ECO:0000313" key="2">
    <source>
        <dbReference type="Proteomes" id="UP000094165"/>
    </source>
</evidence>
<comment type="caution">
    <text evidence="1">The sequence shown here is derived from an EMBL/GenBank/DDBJ whole genome shotgun (WGS) entry which is preliminary data.</text>
</comment>
<evidence type="ECO:0000313" key="1">
    <source>
        <dbReference type="EMBL" id="OEE72205.1"/>
    </source>
</evidence>
<name>A0A1E5CQL5_9VIBR</name>
<dbReference type="EMBL" id="AJYW02000273">
    <property type="protein sequence ID" value="OEE72205.1"/>
    <property type="molecule type" value="Genomic_DNA"/>
</dbReference>
<accession>A0A1E5CQL5</accession>
<organism evidence="1 2">
    <name type="scientific">Vibrio genomosp. F6 str. FF-238</name>
    <dbReference type="NCBI Taxonomy" id="1191298"/>
    <lineage>
        <taxon>Bacteria</taxon>
        <taxon>Pseudomonadati</taxon>
        <taxon>Pseudomonadota</taxon>
        <taxon>Gammaproteobacteria</taxon>
        <taxon>Vibrionales</taxon>
        <taxon>Vibrionaceae</taxon>
        <taxon>Vibrio</taxon>
    </lineage>
</organism>